<feature type="transmembrane region" description="Helical" evidence="7">
    <location>
        <begin position="127"/>
        <end position="145"/>
    </location>
</feature>
<evidence type="ECO:0000259" key="8">
    <source>
        <dbReference type="PROSITE" id="PS50850"/>
    </source>
</evidence>
<dbReference type="GO" id="GO:0005886">
    <property type="term" value="C:plasma membrane"/>
    <property type="evidence" value="ECO:0007669"/>
    <property type="project" value="TreeGrafter"/>
</dbReference>
<keyword evidence="3 7" id="KW-0812">Transmembrane</keyword>
<dbReference type="FunCoup" id="A0A2J6TMD3">
    <property type="interactions" value="89"/>
</dbReference>
<evidence type="ECO:0000256" key="5">
    <source>
        <dbReference type="ARBA" id="ARBA00023136"/>
    </source>
</evidence>
<gene>
    <name evidence="9" type="ORF">K444DRAFT_521380</name>
</gene>
<proteinExistence type="inferred from homology"/>
<dbReference type="PROSITE" id="PS50850">
    <property type="entry name" value="MFS"/>
    <property type="match status" value="1"/>
</dbReference>
<organism evidence="9 10">
    <name type="scientific">Hyaloscypha bicolor E</name>
    <dbReference type="NCBI Taxonomy" id="1095630"/>
    <lineage>
        <taxon>Eukaryota</taxon>
        <taxon>Fungi</taxon>
        <taxon>Dikarya</taxon>
        <taxon>Ascomycota</taxon>
        <taxon>Pezizomycotina</taxon>
        <taxon>Leotiomycetes</taxon>
        <taxon>Helotiales</taxon>
        <taxon>Hyaloscyphaceae</taxon>
        <taxon>Hyaloscypha</taxon>
        <taxon>Hyaloscypha bicolor</taxon>
    </lineage>
</organism>
<evidence type="ECO:0000256" key="1">
    <source>
        <dbReference type="ARBA" id="ARBA00004141"/>
    </source>
</evidence>
<dbReference type="Gene3D" id="1.20.1250.20">
    <property type="entry name" value="MFS general substrate transporter like domains"/>
    <property type="match status" value="1"/>
</dbReference>
<dbReference type="Pfam" id="PF07690">
    <property type="entry name" value="MFS_1"/>
    <property type="match status" value="1"/>
</dbReference>
<feature type="transmembrane region" description="Helical" evidence="7">
    <location>
        <begin position="257"/>
        <end position="276"/>
    </location>
</feature>
<dbReference type="EMBL" id="KZ613769">
    <property type="protein sequence ID" value="PMD64171.1"/>
    <property type="molecule type" value="Genomic_DNA"/>
</dbReference>
<dbReference type="InParanoid" id="A0A2J6TMD3"/>
<feature type="transmembrane region" description="Helical" evidence="7">
    <location>
        <begin position="216"/>
        <end position="237"/>
    </location>
</feature>
<evidence type="ECO:0000313" key="10">
    <source>
        <dbReference type="Proteomes" id="UP000235371"/>
    </source>
</evidence>
<dbReference type="Gene3D" id="1.20.1720.10">
    <property type="entry name" value="Multidrug resistance protein D"/>
    <property type="match status" value="1"/>
</dbReference>
<accession>A0A2J6TMD3</accession>
<dbReference type="PANTHER" id="PTHR23501:SF193">
    <property type="entry name" value="MULTIDRUG TRANSPORTER, PUTATIVE (AFU_ORTHOLOGUE AFUA_8G00940)-RELATED"/>
    <property type="match status" value="1"/>
</dbReference>
<dbReference type="InterPro" id="IPR020846">
    <property type="entry name" value="MFS_dom"/>
</dbReference>
<comment type="similarity">
    <text evidence="2">Belongs to the major facilitator superfamily. TCR/Tet family.</text>
</comment>
<dbReference type="CDD" id="cd17502">
    <property type="entry name" value="MFS_Azr1_MDR_like"/>
    <property type="match status" value="1"/>
</dbReference>
<evidence type="ECO:0000256" key="7">
    <source>
        <dbReference type="SAM" id="Phobius"/>
    </source>
</evidence>
<dbReference type="Proteomes" id="UP000235371">
    <property type="component" value="Unassembled WGS sequence"/>
</dbReference>
<feature type="transmembrane region" description="Helical" evidence="7">
    <location>
        <begin position="157"/>
        <end position="181"/>
    </location>
</feature>
<sequence length="561" mass="59859">MASSTPPSLTKKVSEIGPEESKDDLSAPPSDNSQAGFYEDPKSAPEAPQPTQDQEWVSGFKLLTIMTAVSLVCLLMLLDTSIIAIPKITNDFHSLPDVGWYGSGYQVASAVLQPLTGKFYSNFNSNWTFLAFFAIFELASLLCGVANSSKMLIVGRVVAGMGSSGITNGAFTIIAGCVPMAKRPALIGFVTAFSQLGLITGPLIGGLLTEYTTWRWCFYINLPIGGFVAVLLIFIHVPDQLPKPPPLAVLKTLPEKLDLTGFALFAPAVIQLLLALQWGGITYTWNSAKIIGLFCGAGGTFAVFLAWDYRKGDDAMIPFSTMGKRTVWSSCVTYGLFMGQLFTVSYYLPIYFQGVKGASPTMSGVYVLPIIGFHILAGLISGVLIGKLGYYLPFSVLGSLLVAIANGLLSTSSPGTSTGRWVGYQIIGGVGRGLGMQPPIIAIQNTLQPAQIPVAMALLMFSQAFGGALFLSFSDTILTNSLKTLLPKYSPSVDPQAVINAGATGFRTILQGADLVNVVVVYAKSVDRVFYLTAGAAVGSFMSCWFMGFKDIRKKQTVSKA</sequence>
<evidence type="ECO:0000256" key="2">
    <source>
        <dbReference type="ARBA" id="ARBA00007520"/>
    </source>
</evidence>
<dbReference type="SUPFAM" id="SSF103473">
    <property type="entry name" value="MFS general substrate transporter"/>
    <property type="match status" value="1"/>
</dbReference>
<feature type="transmembrane region" description="Helical" evidence="7">
    <location>
        <begin position="454"/>
        <end position="473"/>
    </location>
</feature>
<dbReference type="PANTHER" id="PTHR23501">
    <property type="entry name" value="MAJOR FACILITATOR SUPERFAMILY"/>
    <property type="match status" value="1"/>
</dbReference>
<keyword evidence="10" id="KW-1185">Reference proteome</keyword>
<feature type="transmembrane region" description="Helical" evidence="7">
    <location>
        <begin position="187"/>
        <end position="209"/>
    </location>
</feature>
<feature type="transmembrane region" description="Helical" evidence="7">
    <location>
        <begin position="62"/>
        <end position="85"/>
    </location>
</feature>
<evidence type="ECO:0000256" key="6">
    <source>
        <dbReference type="SAM" id="MobiDB-lite"/>
    </source>
</evidence>
<dbReference type="RefSeq" id="XP_024741075.1">
    <property type="nucleotide sequence ID" value="XM_024874125.1"/>
</dbReference>
<comment type="subcellular location">
    <subcellularLocation>
        <location evidence="1">Membrane</location>
        <topology evidence="1">Multi-pass membrane protein</topology>
    </subcellularLocation>
</comment>
<evidence type="ECO:0000313" key="9">
    <source>
        <dbReference type="EMBL" id="PMD64171.1"/>
    </source>
</evidence>
<evidence type="ECO:0000256" key="3">
    <source>
        <dbReference type="ARBA" id="ARBA00022692"/>
    </source>
</evidence>
<feature type="region of interest" description="Disordered" evidence="6">
    <location>
        <begin position="1"/>
        <end position="51"/>
    </location>
</feature>
<feature type="transmembrane region" description="Helical" evidence="7">
    <location>
        <begin position="364"/>
        <end position="385"/>
    </location>
</feature>
<evidence type="ECO:0000256" key="4">
    <source>
        <dbReference type="ARBA" id="ARBA00022989"/>
    </source>
</evidence>
<feature type="transmembrane region" description="Helical" evidence="7">
    <location>
        <begin position="529"/>
        <end position="549"/>
    </location>
</feature>
<keyword evidence="4 7" id="KW-1133">Transmembrane helix</keyword>
<reference evidence="9 10" key="1">
    <citation type="submission" date="2016-04" db="EMBL/GenBank/DDBJ databases">
        <title>A degradative enzymes factory behind the ericoid mycorrhizal symbiosis.</title>
        <authorList>
            <consortium name="DOE Joint Genome Institute"/>
            <person name="Martino E."/>
            <person name="Morin E."/>
            <person name="Grelet G."/>
            <person name="Kuo A."/>
            <person name="Kohler A."/>
            <person name="Daghino S."/>
            <person name="Barry K."/>
            <person name="Choi C."/>
            <person name="Cichocki N."/>
            <person name="Clum A."/>
            <person name="Copeland A."/>
            <person name="Hainaut M."/>
            <person name="Haridas S."/>
            <person name="Labutti K."/>
            <person name="Lindquist E."/>
            <person name="Lipzen A."/>
            <person name="Khouja H.-R."/>
            <person name="Murat C."/>
            <person name="Ohm R."/>
            <person name="Olson A."/>
            <person name="Spatafora J."/>
            <person name="Veneault-Fourrey C."/>
            <person name="Henrissat B."/>
            <person name="Grigoriev I."/>
            <person name="Martin F."/>
            <person name="Perotto S."/>
        </authorList>
    </citation>
    <scope>NUCLEOTIDE SEQUENCE [LARGE SCALE GENOMIC DNA]</scope>
    <source>
        <strain evidence="9 10">E</strain>
    </source>
</reference>
<feature type="transmembrane region" description="Helical" evidence="7">
    <location>
        <begin position="327"/>
        <end position="352"/>
    </location>
</feature>
<dbReference type="GO" id="GO:0022857">
    <property type="term" value="F:transmembrane transporter activity"/>
    <property type="evidence" value="ECO:0007669"/>
    <property type="project" value="InterPro"/>
</dbReference>
<dbReference type="InterPro" id="IPR036259">
    <property type="entry name" value="MFS_trans_sf"/>
</dbReference>
<feature type="transmembrane region" description="Helical" evidence="7">
    <location>
        <begin position="391"/>
        <end position="409"/>
    </location>
</feature>
<dbReference type="InterPro" id="IPR011701">
    <property type="entry name" value="MFS"/>
</dbReference>
<keyword evidence="5 7" id="KW-0472">Membrane</keyword>
<feature type="domain" description="Major facilitator superfamily (MFS) profile" evidence="8">
    <location>
        <begin position="62"/>
        <end position="552"/>
    </location>
</feature>
<dbReference type="GeneID" id="36582205"/>
<dbReference type="AlphaFoldDB" id="A0A2J6TMD3"/>
<feature type="transmembrane region" description="Helical" evidence="7">
    <location>
        <begin position="288"/>
        <end position="307"/>
    </location>
</feature>
<dbReference type="OrthoDB" id="10021397at2759"/>
<protein>
    <submittedName>
        <fullName evidence="9">MFS general substrate transporter</fullName>
    </submittedName>
</protein>
<name>A0A2J6TMD3_9HELO</name>